<proteinExistence type="inferred from homology"/>
<dbReference type="Pfam" id="PF00583">
    <property type="entry name" value="Acetyltransf_1"/>
    <property type="match status" value="1"/>
</dbReference>
<dbReference type="PANTHER" id="PTHR43420:SF12">
    <property type="entry name" value="N-ACETYLTRANSFERASE DOMAIN-CONTAINING PROTEIN"/>
    <property type="match status" value="1"/>
</dbReference>
<dbReference type="SUPFAM" id="SSF55729">
    <property type="entry name" value="Acyl-CoA N-acyltransferases (Nat)"/>
    <property type="match status" value="1"/>
</dbReference>
<evidence type="ECO:0000256" key="2">
    <source>
        <dbReference type="ARBA" id="ARBA00022490"/>
    </source>
</evidence>
<evidence type="ECO:0000256" key="1">
    <source>
        <dbReference type="ARBA" id="ARBA00005395"/>
    </source>
</evidence>
<dbReference type="InterPro" id="IPR050680">
    <property type="entry name" value="YpeA/RimI_acetyltransf"/>
</dbReference>
<dbReference type="InterPro" id="IPR016181">
    <property type="entry name" value="Acyl_CoA_acyltransferase"/>
</dbReference>
<protein>
    <submittedName>
        <fullName evidence="5">Ribosomal-protein-alanine N-acetyltransferase</fullName>
    </submittedName>
</protein>
<sequence>MTPGAPVIDGLTIADVPRCAELEMQMFAGDSPWPQAAFRAEMNAPYNTYFAARDAIGEQAMGYAGISMLGGPGAYESEIHTIAVDPDRRGRGYGLALLRAMLAVADDADAPVFLEVRTDNHTAISLYERHGFATAGIRRGYYQPSGADAYTMVRPARTRTEQTQEAPR</sequence>
<comment type="similarity">
    <text evidence="1">Belongs to the acetyltransferase family. RimI subfamily.</text>
</comment>
<dbReference type="InterPro" id="IPR006464">
    <property type="entry name" value="AcTrfase_RimI/Ard1"/>
</dbReference>
<accession>A0A857KVY3</accession>
<dbReference type="InterPro" id="IPR000182">
    <property type="entry name" value="GNAT_dom"/>
</dbReference>
<evidence type="ECO:0000313" key="5">
    <source>
        <dbReference type="EMBL" id="QHN39019.1"/>
    </source>
</evidence>
<dbReference type="EMBL" id="CP045810">
    <property type="protein sequence ID" value="QHN39019.1"/>
    <property type="molecule type" value="Genomic_DNA"/>
</dbReference>
<evidence type="ECO:0000256" key="4">
    <source>
        <dbReference type="ARBA" id="ARBA00023315"/>
    </source>
</evidence>
<gene>
    <name evidence="5" type="primary">rimI</name>
    <name evidence="5" type="ORF">GII30_07390</name>
</gene>
<name>A0A857KVY3_9ACTN</name>
<keyword evidence="4" id="KW-0012">Acyltransferase</keyword>
<evidence type="ECO:0000256" key="3">
    <source>
        <dbReference type="ARBA" id="ARBA00022679"/>
    </source>
</evidence>
<dbReference type="PANTHER" id="PTHR43420">
    <property type="entry name" value="ACETYLTRANSFERASE"/>
    <property type="match status" value="1"/>
</dbReference>
<dbReference type="PROSITE" id="PS51186">
    <property type="entry name" value="GNAT"/>
    <property type="match status" value="1"/>
</dbReference>
<dbReference type="CDD" id="cd04301">
    <property type="entry name" value="NAT_SF"/>
    <property type="match status" value="1"/>
</dbReference>
<dbReference type="RefSeq" id="WP_005185836.1">
    <property type="nucleotide sequence ID" value="NZ_CP045804.1"/>
</dbReference>
<dbReference type="GO" id="GO:0008080">
    <property type="term" value="F:N-acetyltransferase activity"/>
    <property type="evidence" value="ECO:0007669"/>
    <property type="project" value="InterPro"/>
</dbReference>
<dbReference type="Gene3D" id="3.40.630.30">
    <property type="match status" value="1"/>
</dbReference>
<reference evidence="5" key="1">
    <citation type="journal article" date="2021" name="Nat. Microbiol.">
        <title>Cocultivation of an ultrasmall environmental parasitic bacterium with lytic ability against bacteria associated with wastewater foams.</title>
        <authorList>
            <person name="Batinovic S."/>
            <person name="Rose J.J.A."/>
            <person name="Ratcliffe J."/>
            <person name="Seviour R.J."/>
            <person name="Petrovski S."/>
        </authorList>
    </citation>
    <scope>NUCLEOTIDE SEQUENCE</scope>
    <source>
        <strain evidence="5">CON44</strain>
    </source>
</reference>
<keyword evidence="3" id="KW-0808">Transferase</keyword>
<dbReference type="NCBIfam" id="TIGR01575">
    <property type="entry name" value="rimI"/>
    <property type="match status" value="1"/>
</dbReference>
<organism evidence="5">
    <name type="scientific">Gordonia amarae</name>
    <dbReference type="NCBI Taxonomy" id="36821"/>
    <lineage>
        <taxon>Bacteria</taxon>
        <taxon>Bacillati</taxon>
        <taxon>Actinomycetota</taxon>
        <taxon>Actinomycetes</taxon>
        <taxon>Mycobacteriales</taxon>
        <taxon>Gordoniaceae</taxon>
        <taxon>Gordonia</taxon>
    </lineage>
</organism>
<dbReference type="AlphaFoldDB" id="A0A857KVY3"/>
<keyword evidence="2" id="KW-0963">Cytoplasm</keyword>